<dbReference type="OrthoDB" id="411173at2759"/>
<dbReference type="GO" id="GO:0003824">
    <property type="term" value="F:catalytic activity"/>
    <property type="evidence" value="ECO:0007669"/>
    <property type="project" value="InterPro"/>
</dbReference>
<dbReference type="PANTHER" id="PTHR33395:SF22">
    <property type="entry name" value="REVERSE TRANSCRIPTASE DOMAIN-CONTAINING PROTEIN"/>
    <property type="match status" value="1"/>
</dbReference>
<evidence type="ECO:0000259" key="1">
    <source>
        <dbReference type="Pfam" id="PF03372"/>
    </source>
</evidence>
<comment type="caution">
    <text evidence="2">The sequence shown here is derived from an EMBL/GenBank/DDBJ whole genome shotgun (WGS) entry which is preliminary data.</text>
</comment>
<feature type="domain" description="Endonuclease/exonuclease/phosphatase" evidence="1">
    <location>
        <begin position="7"/>
        <end position="142"/>
    </location>
</feature>
<dbReference type="EMBL" id="SWJQ01001505">
    <property type="protein sequence ID" value="TRZ08055.1"/>
    <property type="molecule type" value="Genomic_DNA"/>
</dbReference>
<dbReference type="Gene3D" id="3.60.10.10">
    <property type="entry name" value="Endonuclease/exonuclease/phosphatase"/>
    <property type="match status" value="1"/>
</dbReference>
<gene>
    <name evidence="2" type="ORF">HGM15179_019054</name>
</gene>
<evidence type="ECO:0000313" key="3">
    <source>
        <dbReference type="Proteomes" id="UP000796761"/>
    </source>
</evidence>
<reference evidence="2" key="1">
    <citation type="submission" date="2019-04" db="EMBL/GenBank/DDBJ databases">
        <title>Genome assembly of Zosterops borbonicus 15179.</title>
        <authorList>
            <person name="Leroy T."/>
            <person name="Anselmetti Y."/>
            <person name="Tilak M.-K."/>
            <person name="Nabholz B."/>
        </authorList>
    </citation>
    <scope>NUCLEOTIDE SEQUENCE</scope>
    <source>
        <strain evidence="2">HGM_15179</strain>
        <tissue evidence="2">Muscle</tissue>
    </source>
</reference>
<dbReference type="SUPFAM" id="SSF56219">
    <property type="entry name" value="DNase I-like"/>
    <property type="match status" value="1"/>
</dbReference>
<dbReference type="InterPro" id="IPR036691">
    <property type="entry name" value="Endo/exonu/phosph_ase_sf"/>
</dbReference>
<dbReference type="AlphaFoldDB" id="A0A8K1D8T5"/>
<dbReference type="GO" id="GO:0031012">
    <property type="term" value="C:extracellular matrix"/>
    <property type="evidence" value="ECO:0007669"/>
    <property type="project" value="TreeGrafter"/>
</dbReference>
<protein>
    <recommendedName>
        <fullName evidence="1">Endonuclease/exonuclease/phosphatase domain-containing protein</fullName>
    </recommendedName>
</protein>
<dbReference type="PANTHER" id="PTHR33395">
    <property type="entry name" value="TRANSCRIPTASE, PUTATIVE-RELATED-RELATED"/>
    <property type="match status" value="1"/>
</dbReference>
<dbReference type="InterPro" id="IPR005135">
    <property type="entry name" value="Endo/exonuclease/phosphatase"/>
</dbReference>
<dbReference type="GO" id="GO:0061343">
    <property type="term" value="P:cell adhesion involved in heart morphogenesis"/>
    <property type="evidence" value="ECO:0007669"/>
    <property type="project" value="TreeGrafter"/>
</dbReference>
<dbReference type="Pfam" id="PF03372">
    <property type="entry name" value="Exo_endo_phos"/>
    <property type="match status" value="1"/>
</dbReference>
<proteinExistence type="predicted"/>
<evidence type="ECO:0000313" key="2">
    <source>
        <dbReference type="EMBL" id="TRZ08055.1"/>
    </source>
</evidence>
<name>A0A8K1D8T5_9PASS</name>
<organism evidence="2 3">
    <name type="scientific">Zosterops borbonicus</name>
    <dbReference type="NCBI Taxonomy" id="364589"/>
    <lineage>
        <taxon>Eukaryota</taxon>
        <taxon>Metazoa</taxon>
        <taxon>Chordata</taxon>
        <taxon>Craniata</taxon>
        <taxon>Vertebrata</taxon>
        <taxon>Euteleostomi</taxon>
        <taxon>Archelosauria</taxon>
        <taxon>Archosauria</taxon>
        <taxon>Dinosauria</taxon>
        <taxon>Saurischia</taxon>
        <taxon>Theropoda</taxon>
        <taxon>Coelurosauria</taxon>
        <taxon>Aves</taxon>
        <taxon>Neognathae</taxon>
        <taxon>Neoaves</taxon>
        <taxon>Telluraves</taxon>
        <taxon>Australaves</taxon>
        <taxon>Passeriformes</taxon>
        <taxon>Sylvioidea</taxon>
        <taxon>Zosteropidae</taxon>
        <taxon>Zosterops</taxon>
    </lineage>
</organism>
<dbReference type="GO" id="GO:0007508">
    <property type="term" value="P:larval heart development"/>
    <property type="evidence" value="ECO:0007669"/>
    <property type="project" value="TreeGrafter"/>
</dbReference>
<keyword evidence="3" id="KW-1185">Reference proteome</keyword>
<sequence length="262" mass="30140">MTVAIKEMWWDDSHDWSTAMGGYKLFRRDRRGRRGEGVALYIREALDAIELEINDDKVECLQVRITGKATKANILVGLYYRPLNQDEEVDELFYKQLEDVSRSPALVLVGDFNLPDICWELNTAEKRQSRRFLECMEDSFLSQLVSEPTRVFNSKTGHPLDNWPLELVDGDEEQNSPPVIQEEAIRDLLSHLDAHKSMGPVGIHPRVMRELAGELVKLLSIIYHQSWLTGEVPDAWKLANVMPIHKKCQKEDPGNYRPVILT</sequence>
<accession>A0A8K1D8T5</accession>
<dbReference type="Proteomes" id="UP000796761">
    <property type="component" value="Unassembled WGS sequence"/>
</dbReference>